<evidence type="ECO:0000313" key="1">
    <source>
        <dbReference type="EMBL" id="KAJ8006923.1"/>
    </source>
</evidence>
<dbReference type="Proteomes" id="UP001157502">
    <property type="component" value="Chromosome 9"/>
</dbReference>
<protein>
    <submittedName>
        <fullName evidence="1">Uncharacterized protein</fullName>
    </submittedName>
</protein>
<dbReference type="EMBL" id="CM055736">
    <property type="protein sequence ID" value="KAJ8006923.1"/>
    <property type="molecule type" value="Genomic_DNA"/>
</dbReference>
<sequence>MVVLDILDVLAFNQVMMGIEVNPGRKQGRIPQHETIPARDGTRRCEDYREAGCDALLELRSNAQQISGPAWAAGPDVVLQQQVASCHLATDGMGLWMPYGARRHRGCYRFALWLFSLTWHRHSKCVELTETDVGRTVKTQRRKNTLKCQSSQSSGLFSSVPVLFFMQRMASQAL</sequence>
<keyword evidence="2" id="KW-1185">Reference proteome</keyword>
<gene>
    <name evidence="1" type="ORF">DPEC_G00112250</name>
</gene>
<evidence type="ECO:0000313" key="2">
    <source>
        <dbReference type="Proteomes" id="UP001157502"/>
    </source>
</evidence>
<proteinExistence type="predicted"/>
<reference evidence="1" key="1">
    <citation type="submission" date="2021-05" db="EMBL/GenBank/DDBJ databases">
        <authorList>
            <person name="Pan Q."/>
            <person name="Jouanno E."/>
            <person name="Zahm M."/>
            <person name="Klopp C."/>
            <person name="Cabau C."/>
            <person name="Louis A."/>
            <person name="Berthelot C."/>
            <person name="Parey E."/>
            <person name="Roest Crollius H."/>
            <person name="Montfort J."/>
            <person name="Robinson-Rechavi M."/>
            <person name="Bouchez O."/>
            <person name="Lampietro C."/>
            <person name="Lopez Roques C."/>
            <person name="Donnadieu C."/>
            <person name="Postlethwait J."/>
            <person name="Bobe J."/>
            <person name="Dillon D."/>
            <person name="Chandos A."/>
            <person name="von Hippel F."/>
            <person name="Guiguen Y."/>
        </authorList>
    </citation>
    <scope>NUCLEOTIDE SEQUENCE</scope>
    <source>
        <strain evidence="1">YG-Jan2019</strain>
    </source>
</reference>
<name>A0ACC2GU42_DALPE</name>
<organism evidence="1 2">
    <name type="scientific">Dallia pectoralis</name>
    <name type="common">Alaska blackfish</name>
    <dbReference type="NCBI Taxonomy" id="75939"/>
    <lineage>
        <taxon>Eukaryota</taxon>
        <taxon>Metazoa</taxon>
        <taxon>Chordata</taxon>
        <taxon>Craniata</taxon>
        <taxon>Vertebrata</taxon>
        <taxon>Euteleostomi</taxon>
        <taxon>Actinopterygii</taxon>
        <taxon>Neopterygii</taxon>
        <taxon>Teleostei</taxon>
        <taxon>Protacanthopterygii</taxon>
        <taxon>Esociformes</taxon>
        <taxon>Umbridae</taxon>
        <taxon>Dallia</taxon>
    </lineage>
</organism>
<comment type="caution">
    <text evidence="1">The sequence shown here is derived from an EMBL/GenBank/DDBJ whole genome shotgun (WGS) entry which is preliminary data.</text>
</comment>
<accession>A0ACC2GU42</accession>